<reference evidence="1" key="1">
    <citation type="journal article" date="2013" name="Environ. Microbiol.">
        <title>Microbiota from the distal guts of lean and obese adolescents exhibit partial functional redundancy besides clear differences in community structure.</title>
        <authorList>
            <person name="Ferrer M."/>
            <person name="Ruiz A."/>
            <person name="Lanza F."/>
            <person name="Haange S.B."/>
            <person name="Oberbach A."/>
            <person name="Till H."/>
            <person name="Bargiela R."/>
            <person name="Campoy C."/>
            <person name="Segura M.T."/>
            <person name="Richter M."/>
            <person name="von Bergen M."/>
            <person name="Seifert J."/>
            <person name="Suarez A."/>
        </authorList>
    </citation>
    <scope>NUCLEOTIDE SEQUENCE</scope>
</reference>
<comment type="caution">
    <text evidence="1">The sequence shown here is derived from an EMBL/GenBank/DDBJ whole genome shotgun (WGS) entry which is preliminary data.</text>
</comment>
<evidence type="ECO:0000313" key="1">
    <source>
        <dbReference type="EMBL" id="EKC64769.1"/>
    </source>
</evidence>
<sequence>DITFNDNFTITADVTDFELTNMYFAVLPLSAVSNNMAVPSSVDDLKSSLNQLKEIESSIKSIDPNNVLSTLMSNPDKLGELAQMINDATSLYESNKPLIDVLSKNLTPQNIETLKTLLDSSSNSDLQKMIKLLSDPNVQQFLSLLPSASGEFKDALPLLQSLSNDMQDPEY</sequence>
<proteinExistence type="predicted"/>
<protein>
    <submittedName>
        <fullName evidence="1">Uncharacterized protein</fullName>
    </submittedName>
</protein>
<name>K1TBC6_9ZZZZ</name>
<organism evidence="1">
    <name type="scientific">human gut metagenome</name>
    <dbReference type="NCBI Taxonomy" id="408170"/>
    <lineage>
        <taxon>unclassified sequences</taxon>
        <taxon>metagenomes</taxon>
        <taxon>organismal metagenomes</taxon>
    </lineage>
</organism>
<feature type="non-terminal residue" evidence="1">
    <location>
        <position position="1"/>
    </location>
</feature>
<gene>
    <name evidence="1" type="ORF">LEA_10672</name>
</gene>
<accession>K1TBC6</accession>
<dbReference type="AlphaFoldDB" id="K1TBC6"/>
<feature type="non-terminal residue" evidence="1">
    <location>
        <position position="171"/>
    </location>
</feature>
<dbReference type="EMBL" id="AJWY01007175">
    <property type="protein sequence ID" value="EKC64769.1"/>
    <property type="molecule type" value="Genomic_DNA"/>
</dbReference>